<sequence>MANTIAVVKRSTLCLLISGVFSNVLSAQSHSLDVDSVAPTTCPTDFHGIEIPTDASACLLFADALPASLTYHSKQTPNDLIALFRQHIDGPISQSLSQNRIIMRLQNDYKIIVISPDETGSQVGILINPR</sequence>
<reference evidence="2 3" key="1">
    <citation type="submission" date="2024-03" db="EMBL/GenBank/DDBJ databases">
        <title>Community enrichment and isolation of bacterial strains for fucoidan degradation.</title>
        <authorList>
            <person name="Sichert A."/>
        </authorList>
    </citation>
    <scope>NUCLEOTIDE SEQUENCE [LARGE SCALE GENOMIC DNA]</scope>
    <source>
        <strain evidence="2 3">AS12</strain>
    </source>
</reference>
<accession>A0ABU9SZ10</accession>
<evidence type="ECO:0000313" key="3">
    <source>
        <dbReference type="Proteomes" id="UP001461163"/>
    </source>
</evidence>
<dbReference type="Proteomes" id="UP001461163">
    <property type="component" value="Unassembled WGS sequence"/>
</dbReference>
<gene>
    <name evidence="2" type="ORF">WNY77_15175</name>
</gene>
<protein>
    <submittedName>
        <fullName evidence="2">Uncharacterized protein</fullName>
    </submittedName>
</protein>
<name>A0ABU9SZ10_9ALTE</name>
<keyword evidence="3" id="KW-1185">Reference proteome</keyword>
<keyword evidence="1" id="KW-0732">Signal</keyword>
<feature type="chain" id="PRO_5046592181" evidence="1">
    <location>
        <begin position="27"/>
        <end position="130"/>
    </location>
</feature>
<evidence type="ECO:0000256" key="1">
    <source>
        <dbReference type="SAM" id="SignalP"/>
    </source>
</evidence>
<evidence type="ECO:0000313" key="2">
    <source>
        <dbReference type="EMBL" id="MEM5498749.1"/>
    </source>
</evidence>
<dbReference type="EMBL" id="JBBMQS010000009">
    <property type="protein sequence ID" value="MEM5498749.1"/>
    <property type="molecule type" value="Genomic_DNA"/>
</dbReference>
<proteinExistence type="predicted"/>
<feature type="signal peptide" evidence="1">
    <location>
        <begin position="1"/>
        <end position="26"/>
    </location>
</feature>
<comment type="caution">
    <text evidence="2">The sequence shown here is derived from an EMBL/GenBank/DDBJ whole genome shotgun (WGS) entry which is preliminary data.</text>
</comment>
<dbReference type="RefSeq" id="WP_342882191.1">
    <property type="nucleotide sequence ID" value="NZ_JBBMQS010000009.1"/>
</dbReference>
<organism evidence="2 3">
    <name type="scientific">Paraglaciecola mesophila</name>
    <dbReference type="NCBI Taxonomy" id="197222"/>
    <lineage>
        <taxon>Bacteria</taxon>
        <taxon>Pseudomonadati</taxon>
        <taxon>Pseudomonadota</taxon>
        <taxon>Gammaproteobacteria</taxon>
        <taxon>Alteromonadales</taxon>
        <taxon>Alteromonadaceae</taxon>
        <taxon>Paraglaciecola</taxon>
    </lineage>
</organism>